<evidence type="ECO:0000256" key="1">
    <source>
        <dbReference type="SAM" id="Coils"/>
    </source>
</evidence>
<feature type="compositionally biased region" description="Polar residues" evidence="2">
    <location>
        <begin position="145"/>
        <end position="154"/>
    </location>
</feature>
<protein>
    <submittedName>
        <fullName evidence="3">Uncharacterized protein</fullName>
    </submittedName>
</protein>
<gene>
    <name evidence="3" type="ORF">DUNSADRAFT_15321</name>
</gene>
<feature type="region of interest" description="Disordered" evidence="2">
    <location>
        <begin position="322"/>
        <end position="416"/>
    </location>
</feature>
<proteinExistence type="predicted"/>
<evidence type="ECO:0000256" key="2">
    <source>
        <dbReference type="SAM" id="MobiDB-lite"/>
    </source>
</evidence>
<dbReference type="PANTHER" id="PTHR45615">
    <property type="entry name" value="MYOSIN HEAVY CHAIN, NON-MUSCLE"/>
    <property type="match status" value="1"/>
</dbReference>
<evidence type="ECO:0000313" key="3">
    <source>
        <dbReference type="EMBL" id="KAF5829910.1"/>
    </source>
</evidence>
<dbReference type="EMBL" id="MU070101">
    <property type="protein sequence ID" value="KAF5829910.1"/>
    <property type="molecule type" value="Genomic_DNA"/>
</dbReference>
<accession>A0ABQ7G5M2</accession>
<feature type="region of interest" description="Disordered" evidence="2">
    <location>
        <begin position="93"/>
        <end position="157"/>
    </location>
</feature>
<feature type="coiled-coil region" evidence="1">
    <location>
        <begin position="160"/>
        <end position="272"/>
    </location>
</feature>
<dbReference type="Proteomes" id="UP000815325">
    <property type="component" value="Unassembled WGS sequence"/>
</dbReference>
<dbReference type="PANTHER" id="PTHR45615:SF80">
    <property type="entry name" value="GRIP DOMAIN-CONTAINING PROTEIN"/>
    <property type="match status" value="1"/>
</dbReference>
<feature type="compositionally biased region" description="Polar residues" evidence="2">
    <location>
        <begin position="353"/>
        <end position="362"/>
    </location>
</feature>
<organism evidence="3 4">
    <name type="scientific">Dunaliella salina</name>
    <name type="common">Green alga</name>
    <name type="synonym">Protococcus salinus</name>
    <dbReference type="NCBI Taxonomy" id="3046"/>
    <lineage>
        <taxon>Eukaryota</taxon>
        <taxon>Viridiplantae</taxon>
        <taxon>Chlorophyta</taxon>
        <taxon>core chlorophytes</taxon>
        <taxon>Chlorophyceae</taxon>
        <taxon>CS clade</taxon>
        <taxon>Chlamydomonadales</taxon>
        <taxon>Dunaliellaceae</taxon>
        <taxon>Dunaliella</taxon>
    </lineage>
</organism>
<comment type="caution">
    <text evidence="3">The sequence shown here is derived from an EMBL/GenBank/DDBJ whole genome shotgun (WGS) entry which is preliminary data.</text>
</comment>
<name>A0ABQ7G5M2_DUNSA</name>
<feature type="compositionally biased region" description="Low complexity" evidence="2">
    <location>
        <begin position="109"/>
        <end position="123"/>
    </location>
</feature>
<feature type="coiled-coil region" evidence="1">
    <location>
        <begin position="584"/>
        <end position="618"/>
    </location>
</feature>
<keyword evidence="1" id="KW-0175">Coiled coil</keyword>
<feature type="coiled-coil region" evidence="1">
    <location>
        <begin position="60"/>
        <end position="87"/>
    </location>
</feature>
<sequence length="645" mass="70211">MFASMVEDELTKVKLLDTLERALRAYEVGAFPDISSELFKELVTNVQALLEEDAGKDSAIASLQAELEDARNTLNSARKVIDQLDCSVQAQEHLRGHGHHAPQARVIRSRSTSTSTPASSSLSNAPHGGSKEAQSPNSPPCSLSFDASTFTGGSHQHRSDAALYQSLAELQEERQRLKLQVESLQQDLALHSRHAQQELASQQSSHVELQAALVKAQQQLEQTRTSTEEEVAQWQKAAEHAAVVAEEAQAQVDQLKAELSSVHALVNAHERDSKRFTSKKLELEEACALLEKREQRRSEMDARLVCPLLTWYARVGYPQEQQRQQLQQQADHEHSSATQPPTPAKASGKADTQRPSASTLQTHPKETAHGAAGASKLHSWRGSSLGPGAGAMGAKGGLTSRRPPEHGPGFPRALKGQQDGWAWSLPEPVPLVPLPPRSHIFKAAASHAGAVLGPIVCEVDSAADRRLEVAVAASQLLMSRMSDIDALKQGVQAQLTAASDRYQRMEAGMLHKHAKEVAELNDQLKVASLACTDLQRQVASLRPELSLLQRDRADAVMQVTRLQSEADALTAKVQQKSHAAEESAKDFLTQLKTLADEKRSLQRQLIDAKHKVQAANERLFSQEAAAAACLQECLVQKAQVSAEAC</sequence>
<feature type="compositionally biased region" description="Gly residues" evidence="2">
    <location>
        <begin position="385"/>
        <end position="396"/>
    </location>
</feature>
<reference evidence="3" key="1">
    <citation type="submission" date="2017-08" db="EMBL/GenBank/DDBJ databases">
        <authorList>
            <person name="Polle J.E."/>
            <person name="Barry K."/>
            <person name="Cushman J."/>
            <person name="Schmutz J."/>
            <person name="Tran D."/>
            <person name="Hathwaick L.T."/>
            <person name="Yim W.C."/>
            <person name="Jenkins J."/>
            <person name="Mckie-Krisberg Z.M."/>
            <person name="Prochnik S."/>
            <person name="Lindquist E."/>
            <person name="Dockter R.B."/>
            <person name="Adam C."/>
            <person name="Molina H."/>
            <person name="Bunkerborg J."/>
            <person name="Jin E."/>
            <person name="Buchheim M."/>
            <person name="Magnuson J."/>
        </authorList>
    </citation>
    <scope>NUCLEOTIDE SEQUENCE</scope>
    <source>
        <strain evidence="3">CCAP 19/18</strain>
    </source>
</reference>
<keyword evidence="4" id="KW-1185">Reference proteome</keyword>
<evidence type="ECO:0000313" key="4">
    <source>
        <dbReference type="Proteomes" id="UP000815325"/>
    </source>
</evidence>